<gene>
    <name evidence="1" type="ORF">JRJ22_19425</name>
</gene>
<protein>
    <submittedName>
        <fullName evidence="1">Uncharacterized protein</fullName>
    </submittedName>
</protein>
<evidence type="ECO:0000313" key="1">
    <source>
        <dbReference type="EMBL" id="QSF43436.1"/>
    </source>
</evidence>
<accession>A0ABX7L7W9</accession>
<sequence length="75" mass="9097">MKYKHGLSQYRLNYAKGYAQGFLETINKIEFMFQLSDQGLIDEEIAEGYISRNIDELDRNWEYFKGYLEQRDDMR</sequence>
<keyword evidence="2" id="KW-1185">Reference proteome</keyword>
<name>A0ABX7L7W9_9BACL</name>
<reference evidence="1 2" key="1">
    <citation type="submission" date="2021-02" db="EMBL/GenBank/DDBJ databases">
        <title>Paenibacillus tianjinensis sp. nov.</title>
        <authorList>
            <person name="Liu H."/>
        </authorList>
    </citation>
    <scope>NUCLEOTIDE SEQUENCE [LARGE SCALE GENOMIC DNA]</scope>
    <source>
        <strain evidence="1 2">TB2019</strain>
    </source>
</reference>
<proteinExistence type="predicted"/>
<dbReference type="Proteomes" id="UP000663452">
    <property type="component" value="Chromosome"/>
</dbReference>
<organism evidence="1 2">
    <name type="scientific">Paenibacillus tianjinensis</name>
    <dbReference type="NCBI Taxonomy" id="2810347"/>
    <lineage>
        <taxon>Bacteria</taxon>
        <taxon>Bacillati</taxon>
        <taxon>Bacillota</taxon>
        <taxon>Bacilli</taxon>
        <taxon>Bacillales</taxon>
        <taxon>Paenibacillaceae</taxon>
        <taxon>Paenibacillus</taxon>
    </lineage>
</organism>
<dbReference type="RefSeq" id="WP_206101069.1">
    <property type="nucleotide sequence ID" value="NZ_CP070969.1"/>
</dbReference>
<dbReference type="EMBL" id="CP070969">
    <property type="protein sequence ID" value="QSF43436.1"/>
    <property type="molecule type" value="Genomic_DNA"/>
</dbReference>
<evidence type="ECO:0000313" key="2">
    <source>
        <dbReference type="Proteomes" id="UP000663452"/>
    </source>
</evidence>